<evidence type="ECO:0000313" key="2">
    <source>
        <dbReference type="Proteomes" id="UP000054565"/>
    </source>
</evidence>
<proteinExistence type="predicted"/>
<dbReference type="AlphaFoldDB" id="A0A0J6YBX1"/>
<sequence length="123" mass="13647">MNMHGTWEADFDGQLQDGKDRVECNGVELANVKDEDVLICCPTIPGFSFDKKLFLCTQMVKDACETKLLCLARNNSVPDPQPCLKLQHIREICDGEVLSGHKVLLVDYLHPASIEVATTTGKK</sequence>
<protein>
    <submittedName>
        <fullName evidence="1">Uncharacterized protein</fullName>
    </submittedName>
</protein>
<organism evidence="1 2">
    <name type="scientific">Coccidioides immitis RMSCC 2394</name>
    <dbReference type="NCBI Taxonomy" id="404692"/>
    <lineage>
        <taxon>Eukaryota</taxon>
        <taxon>Fungi</taxon>
        <taxon>Dikarya</taxon>
        <taxon>Ascomycota</taxon>
        <taxon>Pezizomycotina</taxon>
        <taxon>Eurotiomycetes</taxon>
        <taxon>Eurotiomycetidae</taxon>
        <taxon>Onygenales</taxon>
        <taxon>Onygenaceae</taxon>
        <taxon>Coccidioides</taxon>
    </lineage>
</organism>
<dbReference type="EMBL" id="DS028094">
    <property type="protein sequence ID" value="KMP04303.1"/>
    <property type="molecule type" value="Genomic_DNA"/>
</dbReference>
<evidence type="ECO:0000313" key="1">
    <source>
        <dbReference type="EMBL" id="KMP04303.1"/>
    </source>
</evidence>
<name>A0A0J6YBX1_COCIT</name>
<gene>
    <name evidence="1" type="ORF">CIRG_03994</name>
</gene>
<dbReference type="Proteomes" id="UP000054565">
    <property type="component" value="Unassembled WGS sequence"/>
</dbReference>
<accession>A0A0J6YBX1</accession>
<reference evidence="2" key="1">
    <citation type="journal article" date="2010" name="Genome Res.">
        <title>Population genomic sequencing of Coccidioides fungi reveals recent hybridization and transposon control.</title>
        <authorList>
            <person name="Neafsey D.E."/>
            <person name="Barker B.M."/>
            <person name="Sharpton T.J."/>
            <person name="Stajich J.E."/>
            <person name="Park D.J."/>
            <person name="Whiston E."/>
            <person name="Hung C.-Y."/>
            <person name="McMahan C."/>
            <person name="White J."/>
            <person name="Sykes S."/>
            <person name="Heiman D."/>
            <person name="Young S."/>
            <person name="Zeng Q."/>
            <person name="Abouelleil A."/>
            <person name="Aftuck L."/>
            <person name="Bessette D."/>
            <person name="Brown A."/>
            <person name="FitzGerald M."/>
            <person name="Lui A."/>
            <person name="Macdonald J.P."/>
            <person name="Priest M."/>
            <person name="Orbach M.J."/>
            <person name="Galgiani J.N."/>
            <person name="Kirkland T.N."/>
            <person name="Cole G.T."/>
            <person name="Birren B.W."/>
            <person name="Henn M.R."/>
            <person name="Taylor J.W."/>
            <person name="Rounsley S.D."/>
        </authorList>
    </citation>
    <scope>NUCLEOTIDE SEQUENCE [LARGE SCALE GENOMIC DNA]</scope>
    <source>
        <strain evidence="2">RMSCC 2394</strain>
    </source>
</reference>